<gene>
    <name evidence="2" type="ORF">COB13_07630</name>
</gene>
<protein>
    <submittedName>
        <fullName evidence="2">Uncharacterized protein</fullName>
    </submittedName>
</protein>
<proteinExistence type="predicted"/>
<accession>A0A2A4Z2M4</accession>
<reference evidence="2" key="2">
    <citation type="journal article" date="2018" name="ISME J.">
        <title>A dynamic microbial community with high functional redundancy inhabits the cold, oxic subseafloor aquifer.</title>
        <authorList>
            <person name="Tully B.J."/>
            <person name="Wheat C.G."/>
            <person name="Glazer B.T."/>
            <person name="Huber J.A."/>
        </authorList>
    </citation>
    <scope>NUCLEOTIDE SEQUENCE</scope>
    <source>
        <strain evidence="2">NORP83</strain>
    </source>
</reference>
<keyword evidence="1" id="KW-0812">Transmembrane</keyword>
<dbReference type="AlphaFoldDB" id="A0A2A4Z2M4"/>
<keyword evidence="1" id="KW-1133">Transmembrane helix</keyword>
<evidence type="ECO:0000256" key="1">
    <source>
        <dbReference type="SAM" id="Phobius"/>
    </source>
</evidence>
<feature type="transmembrane region" description="Helical" evidence="1">
    <location>
        <begin position="91"/>
        <end position="112"/>
    </location>
</feature>
<keyword evidence="1" id="KW-0472">Membrane</keyword>
<feature type="transmembrane region" description="Helical" evidence="1">
    <location>
        <begin position="24"/>
        <end position="45"/>
    </location>
</feature>
<evidence type="ECO:0000313" key="2">
    <source>
        <dbReference type="EMBL" id="PCJ01222.1"/>
    </source>
</evidence>
<comment type="caution">
    <text evidence="2">The sequence shown here is derived from an EMBL/GenBank/DDBJ whole genome shotgun (WGS) entry which is preliminary data.</text>
</comment>
<dbReference type="EMBL" id="NVUS01000008">
    <property type="protein sequence ID" value="PCJ01222.1"/>
    <property type="molecule type" value="Genomic_DNA"/>
</dbReference>
<reference key="1">
    <citation type="submission" date="2017-08" db="EMBL/GenBank/DDBJ databases">
        <title>A dynamic microbial community with high functional redundancy inhabits the cold, oxic subseafloor aquifer.</title>
        <authorList>
            <person name="Tully B.J."/>
            <person name="Wheat C.G."/>
            <person name="Glazer B.T."/>
            <person name="Huber J.A."/>
        </authorList>
    </citation>
    <scope>NUCLEOTIDE SEQUENCE [LARGE SCALE GENOMIC DNA]</scope>
</reference>
<dbReference type="PROSITE" id="PS51257">
    <property type="entry name" value="PROKAR_LIPOPROTEIN"/>
    <property type="match status" value="1"/>
</dbReference>
<sequence length="387" mass="42090">MKQNPKNKSDIVIEKTKKPDTEKWLIPVASVGSCILLSIALPNLIEVSGVMGALKVAALATTTGIISYSVNKFAIEKGTKYFARGYTSAGFASIISMAAIGIALFGATYAGLTINDTEKLRLQEHGIAYGQFIGERSLKAAEAARTLPIIRSISQDLEEKSICESKNSCVSGRGNGGVGTFSKILQVQAGSAKNIASQLESGEETRQKSISNLNQLLDDYQNNLGNPDINIDKKRRQAEKISSKMNQEISILDEAFPTIFLGAYADDLKKGIDVPNQPLATQNINRLLNKNGQSLAAVLASIEKGNQKRPDFPTVAGVGDTFTYLGHFAPISLLTFIIELVWPISLWIYTLIGLRWANHLEIIRIEREAAVLRSNNVRKINSPRGGK</sequence>
<feature type="transmembrane region" description="Helical" evidence="1">
    <location>
        <begin position="51"/>
        <end position="70"/>
    </location>
</feature>
<name>A0A2A4Z2M4_9PROT</name>
<feature type="transmembrane region" description="Helical" evidence="1">
    <location>
        <begin position="333"/>
        <end position="357"/>
    </location>
</feature>
<organism evidence="2">
    <name type="scientific">OCS116 cluster bacterium</name>
    <dbReference type="NCBI Taxonomy" id="2030921"/>
    <lineage>
        <taxon>Bacteria</taxon>
        <taxon>Pseudomonadati</taxon>
        <taxon>Pseudomonadota</taxon>
        <taxon>Alphaproteobacteria</taxon>
        <taxon>OCS116 cluster</taxon>
    </lineage>
</organism>